<dbReference type="Proteomes" id="UP000077115">
    <property type="component" value="Unassembled WGS sequence"/>
</dbReference>
<organism evidence="1 2">
    <name type="scientific">Batrachochytrium dendrobatidis (strain JEL423)</name>
    <dbReference type="NCBI Taxonomy" id="403673"/>
    <lineage>
        <taxon>Eukaryota</taxon>
        <taxon>Fungi</taxon>
        <taxon>Fungi incertae sedis</taxon>
        <taxon>Chytridiomycota</taxon>
        <taxon>Chytridiomycota incertae sedis</taxon>
        <taxon>Chytridiomycetes</taxon>
        <taxon>Rhizophydiales</taxon>
        <taxon>Rhizophydiales incertae sedis</taxon>
        <taxon>Batrachochytrium</taxon>
    </lineage>
</organism>
<dbReference type="AlphaFoldDB" id="A0A177WSE2"/>
<name>A0A177WSE2_BATDL</name>
<proteinExistence type="predicted"/>
<sequence length="159" mass="17598">MPPAAVLPLVVSTDYSTPNKQFRFLSTQSTIDQRKHPSHFMTPTMVDSQPTTAVTSPYRTTSATSSAAVARFAQRARTSHPSNDIMPGFEEKLQRNHIKLNPGFVLQDGFAFMAYGAQAIAQSWFTINSCIGLKSNYIVILPHTRSTLPFDFGVSLILF</sequence>
<evidence type="ECO:0000313" key="1">
    <source>
        <dbReference type="EMBL" id="OAJ42271.1"/>
    </source>
</evidence>
<gene>
    <name evidence="1" type="ORF">BDEG_25743</name>
</gene>
<dbReference type="VEuPathDB" id="FungiDB:BDEG_25743"/>
<reference evidence="1 2" key="2">
    <citation type="submission" date="2016-05" db="EMBL/GenBank/DDBJ databases">
        <title>Lineage-specific infection strategies underlie the spectrum of fungal disease in amphibians.</title>
        <authorList>
            <person name="Cuomo C.A."/>
            <person name="Farrer R.A."/>
            <person name="James T."/>
            <person name="Longcore J."/>
            <person name="Birren B."/>
        </authorList>
    </citation>
    <scope>NUCLEOTIDE SEQUENCE [LARGE SCALE GENOMIC DNA]</scope>
    <source>
        <strain evidence="1 2">JEL423</strain>
    </source>
</reference>
<dbReference type="STRING" id="403673.A0A177WSE2"/>
<reference evidence="1 2" key="1">
    <citation type="submission" date="2006-10" db="EMBL/GenBank/DDBJ databases">
        <title>The Genome Sequence of Batrachochytrium dendrobatidis JEL423.</title>
        <authorList>
            <consortium name="The Broad Institute Genome Sequencing Platform"/>
            <person name="Birren B."/>
            <person name="Lander E."/>
            <person name="Galagan J."/>
            <person name="Cuomo C."/>
            <person name="Devon K."/>
            <person name="Jaffe D."/>
            <person name="Butler J."/>
            <person name="Alvarez P."/>
            <person name="Gnerre S."/>
            <person name="Grabherr M."/>
            <person name="Kleber M."/>
            <person name="Mauceli E."/>
            <person name="Brockman W."/>
            <person name="Young S."/>
            <person name="LaButti K."/>
            <person name="Sykes S."/>
            <person name="DeCaprio D."/>
            <person name="Crawford M."/>
            <person name="Koehrsen M."/>
            <person name="Engels R."/>
            <person name="Montgomery P."/>
            <person name="Pearson M."/>
            <person name="Howarth C."/>
            <person name="Larson L."/>
            <person name="White J."/>
            <person name="O'Leary S."/>
            <person name="Kodira C."/>
            <person name="Zeng Q."/>
            <person name="Yandava C."/>
            <person name="Alvarado L."/>
            <person name="Longcore J."/>
            <person name="James T."/>
        </authorList>
    </citation>
    <scope>NUCLEOTIDE SEQUENCE [LARGE SCALE GENOMIC DNA]</scope>
    <source>
        <strain evidence="1 2">JEL423</strain>
    </source>
</reference>
<protein>
    <submittedName>
        <fullName evidence="1">Uncharacterized protein</fullName>
    </submittedName>
</protein>
<accession>A0A177WSE2</accession>
<evidence type="ECO:0000313" key="2">
    <source>
        <dbReference type="Proteomes" id="UP000077115"/>
    </source>
</evidence>
<dbReference type="EMBL" id="DS022307">
    <property type="protein sequence ID" value="OAJ42271.1"/>
    <property type="molecule type" value="Genomic_DNA"/>
</dbReference>